<dbReference type="EMBL" id="UZAK01005548">
    <property type="protein sequence ID" value="VDO87886.1"/>
    <property type="molecule type" value="Genomic_DNA"/>
</dbReference>
<keyword evidence="2" id="KW-1185">Reference proteome</keyword>
<accession>A0A183JNK4</accession>
<organism evidence="3">
    <name type="scientific">Schistosoma curassoni</name>
    <dbReference type="NCBI Taxonomy" id="6186"/>
    <lineage>
        <taxon>Eukaryota</taxon>
        <taxon>Metazoa</taxon>
        <taxon>Spiralia</taxon>
        <taxon>Lophotrochozoa</taxon>
        <taxon>Platyhelminthes</taxon>
        <taxon>Trematoda</taxon>
        <taxon>Digenea</taxon>
        <taxon>Strigeidida</taxon>
        <taxon>Schistosomatoidea</taxon>
        <taxon>Schistosomatidae</taxon>
        <taxon>Schistosoma</taxon>
    </lineage>
</organism>
<dbReference type="AlphaFoldDB" id="A0A183JNK4"/>
<evidence type="ECO:0000313" key="1">
    <source>
        <dbReference type="EMBL" id="VDO87886.1"/>
    </source>
</evidence>
<dbReference type="Proteomes" id="UP000279833">
    <property type="component" value="Unassembled WGS sequence"/>
</dbReference>
<evidence type="ECO:0000313" key="3">
    <source>
        <dbReference type="WBParaSite" id="SCUD_0000429001-mRNA-1"/>
    </source>
</evidence>
<protein>
    <submittedName>
        <fullName evidence="3">Gag-pol polyprotein</fullName>
    </submittedName>
</protein>
<reference evidence="3" key="1">
    <citation type="submission" date="2016-06" db="UniProtKB">
        <authorList>
            <consortium name="WormBaseParasite"/>
        </authorList>
    </citation>
    <scope>IDENTIFICATION</scope>
</reference>
<dbReference type="WBParaSite" id="SCUD_0000429001-mRNA-1">
    <property type="protein sequence ID" value="SCUD_0000429001-mRNA-1"/>
    <property type="gene ID" value="SCUD_0000429001"/>
</dbReference>
<gene>
    <name evidence="1" type="ORF">SCUD_LOCUS4290</name>
</gene>
<proteinExistence type="predicted"/>
<name>A0A183JNK4_9TREM</name>
<evidence type="ECO:0000313" key="2">
    <source>
        <dbReference type="Proteomes" id="UP000279833"/>
    </source>
</evidence>
<sequence length="142" mass="16841">MKLKLNKHWTTGKTALKRFKTAFQRDINKLNKFKIALNKRFKALLDLLEEDENTMDANWKEIKEALTSTCQEMLGRNEHHHVELVSIETLDKIQERKDKKIAINNKGTRAKNVKTQAEYTEVNEQVDRSIRVDKQKYVEDLW</sequence>
<reference evidence="1 2" key="2">
    <citation type="submission" date="2018-11" db="EMBL/GenBank/DDBJ databases">
        <authorList>
            <consortium name="Pathogen Informatics"/>
        </authorList>
    </citation>
    <scope>NUCLEOTIDE SEQUENCE [LARGE SCALE GENOMIC DNA]</scope>
    <source>
        <strain evidence="1">Dakar</strain>
        <strain evidence="2">Dakar, Senegal</strain>
    </source>
</reference>